<organism evidence="1 2">
    <name type="scientific">Cladophialophora carrionii</name>
    <dbReference type="NCBI Taxonomy" id="86049"/>
    <lineage>
        <taxon>Eukaryota</taxon>
        <taxon>Fungi</taxon>
        <taxon>Dikarya</taxon>
        <taxon>Ascomycota</taxon>
        <taxon>Pezizomycotina</taxon>
        <taxon>Eurotiomycetes</taxon>
        <taxon>Chaetothyriomycetidae</taxon>
        <taxon>Chaetothyriales</taxon>
        <taxon>Herpotrichiellaceae</taxon>
        <taxon>Cladophialophora</taxon>
    </lineage>
</organism>
<keyword evidence="2" id="KW-1185">Reference proteome</keyword>
<gene>
    <name evidence="1" type="ORF">CLCR_05308</name>
</gene>
<evidence type="ECO:0000313" key="1">
    <source>
        <dbReference type="EMBL" id="OCT48662.1"/>
    </source>
</evidence>
<accession>A0A1C1CJP8</accession>
<reference evidence="2" key="1">
    <citation type="submission" date="2015-07" db="EMBL/GenBank/DDBJ databases">
        <authorList>
            <person name="Teixeira M.M."/>
            <person name="Souza R.C."/>
            <person name="Almeida L.G."/>
            <person name="Vicente V.A."/>
            <person name="de Hoog S."/>
            <person name="Bocca A.L."/>
            <person name="de Almeida S.R."/>
            <person name="Vasconcelos A.T."/>
            <person name="Felipe M.S."/>
        </authorList>
    </citation>
    <scope>NUCLEOTIDE SEQUENCE [LARGE SCALE GENOMIC DNA]</scope>
    <source>
        <strain evidence="2">KSF</strain>
    </source>
</reference>
<proteinExistence type="predicted"/>
<dbReference type="AlphaFoldDB" id="A0A1C1CJP8"/>
<comment type="caution">
    <text evidence="1">The sequence shown here is derived from an EMBL/GenBank/DDBJ whole genome shotgun (WGS) entry which is preliminary data.</text>
</comment>
<name>A0A1C1CJP8_9EURO</name>
<dbReference type="EMBL" id="LGRB01000011">
    <property type="protein sequence ID" value="OCT48662.1"/>
    <property type="molecule type" value="Genomic_DNA"/>
</dbReference>
<dbReference type="VEuPathDB" id="FungiDB:CLCR_05308"/>
<evidence type="ECO:0000313" key="2">
    <source>
        <dbReference type="Proteomes" id="UP000094526"/>
    </source>
</evidence>
<protein>
    <submittedName>
        <fullName evidence="1">Uncharacterized protein</fullName>
    </submittedName>
</protein>
<sequence>MIINKELDPYDARWDVAIALPVVEPKAVGRSGQHSLAGPQAHIVAAEVGSSMVAESRGHRSDYVDEKNTSTAIWCRAA</sequence>
<dbReference type="Proteomes" id="UP000094526">
    <property type="component" value="Unassembled WGS sequence"/>
</dbReference>